<evidence type="ECO:0000256" key="13">
    <source>
        <dbReference type="NCBIfam" id="TIGR02067"/>
    </source>
</evidence>
<feature type="binding site" evidence="14">
    <location>
        <position position="97"/>
    </location>
    <ligand>
        <name>Mg(2+)</name>
        <dbReference type="ChEBI" id="CHEBI:18420"/>
        <label>1</label>
        <note>catalytic</note>
    </ligand>
</feature>
<dbReference type="GO" id="GO:0004401">
    <property type="term" value="F:histidinol-phosphatase activity"/>
    <property type="evidence" value="ECO:0007669"/>
    <property type="project" value="UniProtKB-UniRule"/>
</dbReference>
<keyword evidence="8" id="KW-0378">Hydrolase</keyword>
<reference evidence="16" key="1">
    <citation type="submission" date="2016-10" db="EMBL/GenBank/DDBJ databases">
        <authorList>
            <person name="Varghese N."/>
            <person name="Submissions S."/>
        </authorList>
    </citation>
    <scope>NUCLEOTIDE SEQUENCE [LARGE SCALE GENOMIC DNA]</scope>
    <source>
        <strain evidence="16">DSM 43163</strain>
    </source>
</reference>
<dbReference type="Pfam" id="PF00459">
    <property type="entry name" value="Inositol_P"/>
    <property type="match status" value="1"/>
</dbReference>
<dbReference type="PANTHER" id="PTHR43200:SF6">
    <property type="entry name" value="3'(2'),5'-BISPHOSPHATE NUCLEOTIDASE"/>
    <property type="match status" value="1"/>
</dbReference>
<feature type="binding site" evidence="14">
    <location>
        <position position="100"/>
    </location>
    <ligand>
        <name>Mg(2+)</name>
        <dbReference type="ChEBI" id="CHEBI:18420"/>
        <label>1</label>
        <note>catalytic</note>
    </ligand>
</feature>
<dbReference type="Gene3D" id="3.30.540.10">
    <property type="entry name" value="Fructose-1,6-Bisphosphatase, subunit A, domain 1"/>
    <property type="match status" value="1"/>
</dbReference>
<evidence type="ECO:0000256" key="11">
    <source>
        <dbReference type="ARBA" id="ARBA00049158"/>
    </source>
</evidence>
<dbReference type="EMBL" id="FNVO01000002">
    <property type="protein sequence ID" value="SEF83793.1"/>
    <property type="molecule type" value="Genomic_DNA"/>
</dbReference>
<evidence type="ECO:0000256" key="12">
    <source>
        <dbReference type="ARBA" id="ARBA00053547"/>
    </source>
</evidence>
<keyword evidence="6" id="KW-0028">Amino-acid biosynthesis</keyword>
<proteinExistence type="inferred from homology"/>
<evidence type="ECO:0000256" key="4">
    <source>
        <dbReference type="ARBA" id="ARBA00013085"/>
    </source>
</evidence>
<keyword evidence="9 14" id="KW-0460">Magnesium</keyword>
<evidence type="ECO:0000256" key="14">
    <source>
        <dbReference type="PIRSR" id="PIRSR600760-2"/>
    </source>
</evidence>
<name>A0A1H5V9A6_9ACTN</name>
<feature type="binding site" evidence="14">
    <location>
        <position position="82"/>
    </location>
    <ligand>
        <name>Mg(2+)</name>
        <dbReference type="ChEBI" id="CHEBI:18420"/>
        <label>1</label>
        <note>catalytic</note>
    </ligand>
</feature>
<accession>A0A1H5V9A6</accession>
<dbReference type="PRINTS" id="PR00377">
    <property type="entry name" value="IMPHPHTASES"/>
</dbReference>
<evidence type="ECO:0000256" key="6">
    <source>
        <dbReference type="ARBA" id="ARBA00022605"/>
    </source>
</evidence>
<evidence type="ECO:0000256" key="9">
    <source>
        <dbReference type="ARBA" id="ARBA00022842"/>
    </source>
</evidence>
<dbReference type="NCBIfam" id="TIGR02067">
    <property type="entry name" value="his_9_HisN"/>
    <property type="match status" value="1"/>
</dbReference>
<keyword evidence="16" id="KW-1185">Reference proteome</keyword>
<dbReference type="InterPro" id="IPR011809">
    <property type="entry name" value="His_9_proposed"/>
</dbReference>
<evidence type="ECO:0000256" key="8">
    <source>
        <dbReference type="ARBA" id="ARBA00022801"/>
    </source>
</evidence>
<comment type="similarity">
    <text evidence="3">Belongs to the inositol monophosphatase superfamily.</text>
</comment>
<comment type="function">
    <text evidence="12">Catalyzes the dephosphorylation of histidinol-phosphate to histidinol, the direct precursor of histidine.</text>
</comment>
<evidence type="ECO:0000313" key="15">
    <source>
        <dbReference type="EMBL" id="SEF83793.1"/>
    </source>
</evidence>
<dbReference type="PROSITE" id="PS00629">
    <property type="entry name" value="IMP_1"/>
    <property type="match status" value="1"/>
</dbReference>
<evidence type="ECO:0000313" key="16">
    <source>
        <dbReference type="Proteomes" id="UP000236723"/>
    </source>
</evidence>
<dbReference type="Proteomes" id="UP000236723">
    <property type="component" value="Unassembled WGS sequence"/>
</dbReference>
<dbReference type="SUPFAM" id="SSF56655">
    <property type="entry name" value="Carbohydrate phosphatase"/>
    <property type="match status" value="1"/>
</dbReference>
<dbReference type="InterPro" id="IPR000760">
    <property type="entry name" value="Inositol_monophosphatase-like"/>
</dbReference>
<organism evidence="15 16">
    <name type="scientific">Thermomonospora echinospora</name>
    <dbReference type="NCBI Taxonomy" id="1992"/>
    <lineage>
        <taxon>Bacteria</taxon>
        <taxon>Bacillati</taxon>
        <taxon>Actinomycetota</taxon>
        <taxon>Actinomycetes</taxon>
        <taxon>Streptosporangiales</taxon>
        <taxon>Thermomonosporaceae</taxon>
        <taxon>Thermomonospora</taxon>
    </lineage>
</organism>
<protein>
    <recommendedName>
        <fullName evidence="5 13">Histidinol-phosphatase</fullName>
        <ecNumber evidence="4 13">3.1.3.15</ecNumber>
    </recommendedName>
</protein>
<dbReference type="GO" id="GO:0000105">
    <property type="term" value="P:L-histidine biosynthetic process"/>
    <property type="evidence" value="ECO:0007669"/>
    <property type="project" value="UniProtKB-UniRule"/>
</dbReference>
<evidence type="ECO:0000256" key="7">
    <source>
        <dbReference type="ARBA" id="ARBA00022723"/>
    </source>
</evidence>
<comment type="pathway">
    <text evidence="2">Amino-acid biosynthesis; L-histidine biosynthesis; L-histidine from 5-phospho-alpha-D-ribose 1-diphosphate: step 8/9.</text>
</comment>
<dbReference type="Gene3D" id="3.40.190.80">
    <property type="match status" value="1"/>
</dbReference>
<feature type="binding site" evidence="14">
    <location>
        <position position="227"/>
    </location>
    <ligand>
        <name>Mg(2+)</name>
        <dbReference type="ChEBI" id="CHEBI:18420"/>
        <label>1</label>
        <note>catalytic</note>
    </ligand>
</feature>
<evidence type="ECO:0000256" key="5">
    <source>
        <dbReference type="ARBA" id="ARBA00021697"/>
    </source>
</evidence>
<evidence type="ECO:0000256" key="1">
    <source>
        <dbReference type="ARBA" id="ARBA00001946"/>
    </source>
</evidence>
<gene>
    <name evidence="15" type="ORF">SAMN04489712_102219</name>
</gene>
<dbReference type="EC" id="3.1.3.15" evidence="4 13"/>
<evidence type="ECO:0000256" key="2">
    <source>
        <dbReference type="ARBA" id="ARBA00004970"/>
    </source>
</evidence>
<sequence>MPVRAVITVAWHAVAGYSDDLRLAHVLADAADDITTRRFRALDLRIDTKPDLTPVSDADRSVEEQVRGTLKRARPRDAVLGEEYGRSGHGARCWIIDPVDGTKNFVRGVPVWATLIALMERDEVVVGLVSAPALNRRWWAARGGGAWTGRSLSQATRLQVSSVAKLADASLSFSSLSGWEERGRLDGFLDLTRSVWRTRAYGDFWSHMMVAEGAVDISAEPEVSLWDLAALQVIVEEAGGVFTDLSGAPGPDGGSVVCTNGLLHAEVLQALGGGPVSVHV</sequence>
<comment type="cofactor">
    <cofactor evidence="1 14">
        <name>Mg(2+)</name>
        <dbReference type="ChEBI" id="CHEBI:18420"/>
    </cofactor>
</comment>
<comment type="catalytic activity">
    <reaction evidence="11">
        <text>L-histidinol phosphate + H2O = L-histidinol + phosphate</text>
        <dbReference type="Rhea" id="RHEA:14465"/>
        <dbReference type="ChEBI" id="CHEBI:15377"/>
        <dbReference type="ChEBI" id="CHEBI:43474"/>
        <dbReference type="ChEBI" id="CHEBI:57699"/>
        <dbReference type="ChEBI" id="CHEBI:57980"/>
        <dbReference type="EC" id="3.1.3.15"/>
    </reaction>
</comment>
<keyword evidence="10" id="KW-0368">Histidine biosynthesis</keyword>
<evidence type="ECO:0000256" key="10">
    <source>
        <dbReference type="ARBA" id="ARBA00023102"/>
    </source>
</evidence>
<dbReference type="AlphaFoldDB" id="A0A1H5V9A6"/>
<dbReference type="GO" id="GO:0046872">
    <property type="term" value="F:metal ion binding"/>
    <property type="evidence" value="ECO:0007669"/>
    <property type="project" value="UniProtKB-KW"/>
</dbReference>
<dbReference type="UniPathway" id="UPA00031">
    <property type="reaction ID" value="UER00013"/>
</dbReference>
<dbReference type="InterPro" id="IPR051090">
    <property type="entry name" value="Inositol_monoP_superfamily"/>
</dbReference>
<keyword evidence="7 14" id="KW-0479">Metal-binding</keyword>
<evidence type="ECO:0000256" key="3">
    <source>
        <dbReference type="ARBA" id="ARBA00009759"/>
    </source>
</evidence>
<dbReference type="PANTHER" id="PTHR43200">
    <property type="entry name" value="PHOSPHATASE"/>
    <property type="match status" value="1"/>
</dbReference>
<dbReference type="FunFam" id="3.30.540.10:FF:000003">
    <property type="entry name" value="Inositol-1-monophosphatase"/>
    <property type="match status" value="1"/>
</dbReference>
<dbReference type="InterPro" id="IPR020583">
    <property type="entry name" value="Inositol_monoP_metal-BS"/>
</dbReference>